<name>F6FGC1_MYCHI</name>
<proteinExistence type="predicted"/>
<reference evidence="1 2" key="1">
    <citation type="journal article" date="2011" name="J. Bacteriol.">
        <title>Complete genome sequences of two hemotropic Mycoplasmas, Mycoplasma haemofelis strain Ohio2 and Mycoplasma suis strain Illinois.</title>
        <authorList>
            <person name="Messick J.B."/>
            <person name="Santos A.P."/>
            <person name="Guimaraes A.M."/>
        </authorList>
    </citation>
    <scope>NUCLEOTIDE SEQUENCE [LARGE SCALE GENOMIC DNA]</scope>
    <source>
        <strain evidence="1 2">Ohio2</strain>
    </source>
</reference>
<dbReference type="EMBL" id="CP002808">
    <property type="protein sequence ID" value="AEG72511.1"/>
    <property type="molecule type" value="Genomic_DNA"/>
</dbReference>
<dbReference type="Proteomes" id="UP000007952">
    <property type="component" value="Chromosome"/>
</dbReference>
<organism evidence="1 2">
    <name type="scientific">Mycoplasma haemofelis (strain Ohio2)</name>
    <dbReference type="NCBI Taxonomy" id="859194"/>
    <lineage>
        <taxon>Bacteria</taxon>
        <taxon>Bacillati</taxon>
        <taxon>Mycoplasmatota</taxon>
        <taxon>Mollicutes</taxon>
        <taxon>Mycoplasmataceae</taxon>
        <taxon>Mycoplasma</taxon>
    </lineage>
</organism>
<accession>F6FGC1</accession>
<dbReference type="KEGG" id="mhf:MHF_0214"/>
<dbReference type="BioCyc" id="MHAE859194:G1GR7-210-MONOMER"/>
<dbReference type="HOGENOM" id="CLU_087258_1_0_14"/>
<dbReference type="AlphaFoldDB" id="F6FGC1"/>
<reference key="2">
    <citation type="submission" date="2011-05" db="EMBL/GenBank/DDBJ databases">
        <title>The Genome of Mycoplasma haemofelis Strain Ohio2, a pathogenic hemoplasma of the cat.</title>
        <authorList>
            <person name="Santos A.P."/>
            <person name="Guimaraes A.M.S."/>
            <person name="SanMiguel P.J."/>
            <person name="Martin S.W."/>
            <person name="Messick J.B."/>
        </authorList>
    </citation>
    <scope>NUCLEOTIDE SEQUENCE</scope>
    <source>
        <strain>Ohio2</strain>
    </source>
</reference>
<protein>
    <submittedName>
        <fullName evidence="1">Uncharacterized protein</fullName>
    </submittedName>
</protein>
<gene>
    <name evidence="1" type="ordered locus">MHF_0214</name>
</gene>
<evidence type="ECO:0000313" key="1">
    <source>
        <dbReference type="EMBL" id="AEG72511.1"/>
    </source>
</evidence>
<evidence type="ECO:0000313" key="2">
    <source>
        <dbReference type="Proteomes" id="UP000007952"/>
    </source>
</evidence>
<sequence>MNFATKLGIGTTSGLGVTGAGVAGTHYSSIETIGSQIKDSVLGTTDDFNEAWSDQFKKLSKEEGIPDSLKSIKDKHKDNNENGGRAVKEWCQATYENTYKSKLSGPHEKELAIAKKFCILTLSERITNSLTQEDKILSFDGEADGSQYQTNYGKIASHNDIPLPPELAELKKHSGDASTKWKVIQSFCKQKVPTPFRNINDFKIVRKYCTKNSSN</sequence>